<sequence length="126" mass="14509">MNLQAIRIIKEELVKFRKGVLPNSRIIWQGGGDVETHSLLDALEAKIIERIKKECTKSLEEYIRERYPHLTDEDIPQCEITACDAAAEWEGWADKRDPLTNEKLTIARRLYVCNAHKSQLKGYVNG</sequence>
<dbReference type="AlphaFoldDB" id="A0A0F9MSP6"/>
<organism evidence="1">
    <name type="scientific">marine sediment metagenome</name>
    <dbReference type="NCBI Taxonomy" id="412755"/>
    <lineage>
        <taxon>unclassified sequences</taxon>
        <taxon>metagenomes</taxon>
        <taxon>ecological metagenomes</taxon>
    </lineage>
</organism>
<dbReference type="EMBL" id="LAZR01009508">
    <property type="protein sequence ID" value="KKM72242.1"/>
    <property type="molecule type" value="Genomic_DNA"/>
</dbReference>
<protein>
    <submittedName>
        <fullName evidence="1">Uncharacterized protein</fullName>
    </submittedName>
</protein>
<gene>
    <name evidence="1" type="ORF">LCGC14_1422570</name>
</gene>
<comment type="caution">
    <text evidence="1">The sequence shown here is derived from an EMBL/GenBank/DDBJ whole genome shotgun (WGS) entry which is preliminary data.</text>
</comment>
<evidence type="ECO:0000313" key="1">
    <source>
        <dbReference type="EMBL" id="KKM72242.1"/>
    </source>
</evidence>
<proteinExistence type="predicted"/>
<accession>A0A0F9MSP6</accession>
<reference evidence="1" key="1">
    <citation type="journal article" date="2015" name="Nature">
        <title>Complex archaea that bridge the gap between prokaryotes and eukaryotes.</title>
        <authorList>
            <person name="Spang A."/>
            <person name="Saw J.H."/>
            <person name="Jorgensen S.L."/>
            <person name="Zaremba-Niedzwiedzka K."/>
            <person name="Martijn J."/>
            <person name="Lind A.E."/>
            <person name="van Eijk R."/>
            <person name="Schleper C."/>
            <person name="Guy L."/>
            <person name="Ettema T.J."/>
        </authorList>
    </citation>
    <scope>NUCLEOTIDE SEQUENCE</scope>
</reference>
<name>A0A0F9MSP6_9ZZZZ</name>